<evidence type="ECO:0000313" key="1">
    <source>
        <dbReference type="EMBL" id="ETJ45069.1"/>
    </source>
</evidence>
<dbReference type="Pfam" id="PF03989">
    <property type="entry name" value="DNA_gyraseA_C"/>
    <property type="match status" value="2"/>
</dbReference>
<dbReference type="InterPro" id="IPR050220">
    <property type="entry name" value="Type_II_DNA_Topoisomerases"/>
</dbReference>
<protein>
    <submittedName>
        <fullName evidence="1">DNA gyrase subunit A</fullName>
    </submittedName>
</protein>
<organism evidence="1">
    <name type="scientific">human gut metagenome</name>
    <dbReference type="NCBI Taxonomy" id="408170"/>
    <lineage>
        <taxon>unclassified sequences</taxon>
        <taxon>metagenomes</taxon>
        <taxon>organismal metagenomes</taxon>
    </lineage>
</organism>
<dbReference type="Gene3D" id="2.120.10.90">
    <property type="entry name" value="DNA gyrase/topoisomerase IV, subunit A, C-terminal"/>
    <property type="match status" value="1"/>
</dbReference>
<dbReference type="GO" id="GO:0009330">
    <property type="term" value="C:DNA topoisomerase type II (double strand cut, ATP-hydrolyzing) complex"/>
    <property type="evidence" value="ECO:0007669"/>
    <property type="project" value="TreeGrafter"/>
</dbReference>
<dbReference type="GO" id="GO:0005737">
    <property type="term" value="C:cytoplasm"/>
    <property type="evidence" value="ECO:0007669"/>
    <property type="project" value="TreeGrafter"/>
</dbReference>
<feature type="non-terminal residue" evidence="1">
    <location>
        <position position="102"/>
    </location>
</feature>
<dbReference type="InterPro" id="IPR035516">
    <property type="entry name" value="Gyrase/topoIV_suA_C"/>
</dbReference>
<dbReference type="PANTHER" id="PTHR43493:SF5">
    <property type="entry name" value="DNA GYRASE SUBUNIT A, CHLOROPLASTIC_MITOCHONDRIAL"/>
    <property type="match status" value="1"/>
</dbReference>
<feature type="non-terminal residue" evidence="1">
    <location>
        <position position="1"/>
    </location>
</feature>
<dbReference type="GO" id="GO:0003677">
    <property type="term" value="F:DNA binding"/>
    <property type="evidence" value="ECO:0007669"/>
    <property type="project" value="InterPro"/>
</dbReference>
<dbReference type="GO" id="GO:0006265">
    <property type="term" value="P:DNA topological change"/>
    <property type="evidence" value="ECO:0007669"/>
    <property type="project" value="InterPro"/>
</dbReference>
<reference evidence="1" key="1">
    <citation type="submission" date="2013-12" db="EMBL/GenBank/DDBJ databases">
        <title>A Varibaculum cambriense genome reconstructed from a premature infant gut community with otherwise low bacterial novelty that shifts toward anaerobic metabolism during the third week of life.</title>
        <authorList>
            <person name="Brown C.T."/>
            <person name="Sharon I."/>
            <person name="Thomas B.C."/>
            <person name="Castelle C.J."/>
            <person name="Morowitz M.J."/>
            <person name="Banfield J.F."/>
        </authorList>
    </citation>
    <scope>NUCLEOTIDE SEQUENCE</scope>
</reference>
<dbReference type="GO" id="GO:0005524">
    <property type="term" value="F:ATP binding"/>
    <property type="evidence" value="ECO:0007669"/>
    <property type="project" value="InterPro"/>
</dbReference>
<sequence length="102" mass="11004">DADGNPDELVSARLLSEGQDLLLVSRHGQSARFHASDDVLRPTGRATSGVTGMRFRDGDWLLAMDVVDPQWTDADLFVVTEGGYAKRTNVAEYPTKGRGGLG</sequence>
<dbReference type="SUPFAM" id="SSF101904">
    <property type="entry name" value="GyrA/ParC C-terminal domain-like"/>
    <property type="match status" value="1"/>
</dbReference>
<dbReference type="AlphaFoldDB" id="W1YV63"/>
<dbReference type="GO" id="GO:0003918">
    <property type="term" value="F:DNA topoisomerase type II (double strand cut, ATP-hydrolyzing) activity"/>
    <property type="evidence" value="ECO:0007669"/>
    <property type="project" value="TreeGrafter"/>
</dbReference>
<comment type="caution">
    <text evidence="1">The sequence shown here is derived from an EMBL/GenBank/DDBJ whole genome shotgun (WGS) entry which is preliminary data.</text>
</comment>
<name>W1YV63_9ZZZZ</name>
<dbReference type="EMBL" id="AZMM01000926">
    <property type="protein sequence ID" value="ETJ45069.1"/>
    <property type="molecule type" value="Genomic_DNA"/>
</dbReference>
<dbReference type="InterPro" id="IPR006691">
    <property type="entry name" value="GyrA/parC_rep"/>
</dbReference>
<accession>W1YV63</accession>
<gene>
    <name evidence="1" type="ORF">Q604_UNBC00926G0001</name>
</gene>
<dbReference type="PANTHER" id="PTHR43493">
    <property type="entry name" value="DNA GYRASE/TOPOISOMERASE SUBUNIT A"/>
    <property type="match status" value="1"/>
</dbReference>
<proteinExistence type="predicted"/>